<dbReference type="InterPro" id="IPR000792">
    <property type="entry name" value="Tscrpt_reg_LuxR_C"/>
</dbReference>
<evidence type="ECO:0000313" key="5">
    <source>
        <dbReference type="EMBL" id="TDC17259.1"/>
    </source>
</evidence>
<dbReference type="GO" id="GO:0005737">
    <property type="term" value="C:cytoplasm"/>
    <property type="evidence" value="ECO:0007669"/>
    <property type="project" value="TreeGrafter"/>
</dbReference>
<accession>A0A4R4P5N5</accession>
<evidence type="ECO:0000256" key="3">
    <source>
        <dbReference type="SAM" id="MobiDB-lite"/>
    </source>
</evidence>
<evidence type="ECO:0000256" key="1">
    <source>
        <dbReference type="ARBA" id="ARBA00022741"/>
    </source>
</evidence>
<dbReference type="GO" id="GO:0003677">
    <property type="term" value="F:DNA binding"/>
    <property type="evidence" value="ECO:0007669"/>
    <property type="project" value="InterPro"/>
</dbReference>
<dbReference type="PROSITE" id="PS50043">
    <property type="entry name" value="HTH_LUXR_2"/>
    <property type="match status" value="1"/>
</dbReference>
<evidence type="ECO:0000313" key="6">
    <source>
        <dbReference type="Proteomes" id="UP000295431"/>
    </source>
</evidence>
<gene>
    <name evidence="5" type="ORF">E1284_09925</name>
</gene>
<proteinExistence type="predicted"/>
<keyword evidence="6" id="KW-1185">Reference proteome</keyword>
<dbReference type="Gene3D" id="3.40.50.300">
    <property type="entry name" value="P-loop containing nucleotide triphosphate hydrolases"/>
    <property type="match status" value="2"/>
</dbReference>
<dbReference type="Gene3D" id="1.25.40.10">
    <property type="entry name" value="Tetratricopeptide repeat domain"/>
    <property type="match status" value="1"/>
</dbReference>
<dbReference type="InterPro" id="IPR003593">
    <property type="entry name" value="AAA+_ATPase"/>
</dbReference>
<dbReference type="EMBL" id="SMJW01000036">
    <property type="protein sequence ID" value="TDC17259.1"/>
    <property type="molecule type" value="Genomic_DNA"/>
</dbReference>
<sequence>MRSGGAAIADGKHAALPFGRLPLIGHGKTLDMFEELLEATSQGGFAFLTIAGDPGVGKTRLLKALANRGSQNRLVLTGRAEAFEQGSGSLGPVVDMVDGWVATLLPKLPRRTRETLAMALPSLASSIVPESLPAEAVKGLARRALPVQEHVLYREFKNLLEEMAAPSGLVLILDDLHWADEMTVDFLTHLASHPPRGGVLLAVAYRPRQASPQVEAMVSVANTSGMHIRLPPLTREQAMAFLMYLEDDGVISRHSRLFEASGGNPLYLEALGRMAQGREDVAEFIESIVHSPWKAELPLELAALLTLEFSALPHTMLDVMWSAAKVGQEFRVSQVAALAGTTRDATRRTLEDLARFDLIRPTARGQFQFRHSLVRCAAYVASRVDWREVTGRHADAYVPRVAGQKSPSSDHGKSAAPADSAVMPVDVSPRDKADVINRWAAEGMSSAPLVGRRDALREIERVLDAAAGGYRFLAVVGEPGAGKTRLLNELADRAVARKLPFVAGHAAEFEQEMPFGAVVDALDDRLDEHTLGLPAGARRLLGQVFPALADLTGEPPFASPESQVARYQLHRTVRHLLEELAEPSGLVLILDDLHWADDATIELLDHLVRHPPRARVLVAVAYRPAQASPRLMALVDAAGPQGVRVTVDPLSEGEVREFLGPDISRSRCEALFKASGGNPFYLEALAKMAGGTAPVAGNGLDRHWEKGVANLTEVPPAVRAALQVELSALPPDALRMARGAAVAADVFEPELAAVAAEMEPGEALAALDVLTAHDVVRAASGGRFRFRHPLVRHVAYASTAAGWRIAAHSRVAARLADLGAPAAVRAHHVVRSARFGDAEAIRTLVEAARVVAPQAPGTAAYWLRAALDLMPDTPGGAYPDRVELLVELTFMQAVSGHAEEGRETARTLLGLLPPDDTTYRARTLRLYAIMERQLGRIHEARALVLDELRRITDRQTPEAMLLRLRLISDRFQRFDTRGADAILQSIPDSDPGWGPGLTVAVAAMRPIVAYACGEVEEAIAYAQTADRLFSAASDTDFADCLDCFAWLVFAECFLGMYDEALRHAERLVAIARRTGQTFVLGYFLAGQSRVLAQVGRLEEAAAVADEAAAVGRDLGSQEVLAYGLIQQCLTASWMGDHERAVRAGDEAVANDTGSGEWWTHMAHVARAIAVVNEGRLEEGATALIAACGDDTGGLDFGTLGICAEALAGARAGQDDAASAANWADIAEAIANPALAGDVGLARLTRAHVLRAADPAASAALAAEAAALLAKAGRRPEAGRAELAAGLAHAAAGDRTAARERLRAAAEVFGSCGMKGLHAQVAREQRRLGVRVPSAGTAAGGAKGRPDLPFGLSPREHEIALLVAEGLGNQQIAERLYLSVRTVETHLSRVFAKIGVSSRVGVATAMNRTG</sequence>
<comment type="caution">
    <text evidence="5">The sequence shown here is derived from an EMBL/GenBank/DDBJ whole genome shotgun (WGS) entry which is preliminary data.</text>
</comment>
<dbReference type="SMART" id="SM00382">
    <property type="entry name" value="AAA"/>
    <property type="match status" value="2"/>
</dbReference>
<dbReference type="Pfam" id="PF13191">
    <property type="entry name" value="AAA_16"/>
    <property type="match status" value="2"/>
</dbReference>
<dbReference type="OrthoDB" id="4500249at2"/>
<protein>
    <submittedName>
        <fullName evidence="5">LuxR family transcriptional regulator</fullName>
    </submittedName>
</protein>
<organism evidence="5 6">
    <name type="scientific">Actinomadura bangladeshensis</name>
    <dbReference type="NCBI Taxonomy" id="453573"/>
    <lineage>
        <taxon>Bacteria</taxon>
        <taxon>Bacillati</taxon>
        <taxon>Actinomycetota</taxon>
        <taxon>Actinomycetes</taxon>
        <taxon>Streptosporangiales</taxon>
        <taxon>Thermomonosporaceae</taxon>
        <taxon>Actinomadura</taxon>
    </lineage>
</organism>
<reference evidence="5 6" key="1">
    <citation type="submission" date="2019-03" db="EMBL/GenBank/DDBJ databases">
        <title>Draft genome sequences of novel Actinobacteria.</title>
        <authorList>
            <person name="Sahin N."/>
            <person name="Ay H."/>
            <person name="Saygin H."/>
        </authorList>
    </citation>
    <scope>NUCLEOTIDE SEQUENCE [LARGE SCALE GENOMIC DNA]</scope>
    <source>
        <strain evidence="5 6">DSM 45347</strain>
    </source>
</reference>
<dbReference type="PRINTS" id="PR00038">
    <property type="entry name" value="HTHLUXR"/>
</dbReference>
<dbReference type="SUPFAM" id="SSF52540">
    <property type="entry name" value="P-loop containing nucleoside triphosphate hydrolases"/>
    <property type="match status" value="2"/>
</dbReference>
<dbReference type="InterPro" id="IPR027417">
    <property type="entry name" value="P-loop_NTPase"/>
</dbReference>
<dbReference type="InterPro" id="IPR041664">
    <property type="entry name" value="AAA_16"/>
</dbReference>
<dbReference type="PANTHER" id="PTHR16305:SF35">
    <property type="entry name" value="TRANSCRIPTIONAL ACTIVATOR DOMAIN"/>
    <property type="match status" value="1"/>
</dbReference>
<keyword evidence="2" id="KW-0067">ATP-binding</keyword>
<dbReference type="GO" id="GO:0005524">
    <property type="term" value="F:ATP binding"/>
    <property type="evidence" value="ECO:0007669"/>
    <property type="project" value="UniProtKB-KW"/>
</dbReference>
<feature type="region of interest" description="Disordered" evidence="3">
    <location>
        <begin position="400"/>
        <end position="420"/>
    </location>
</feature>
<dbReference type="InterPro" id="IPR036388">
    <property type="entry name" value="WH-like_DNA-bd_sf"/>
</dbReference>
<name>A0A4R4P5N5_9ACTN</name>
<dbReference type="InterPro" id="IPR011990">
    <property type="entry name" value="TPR-like_helical_dom_sf"/>
</dbReference>
<dbReference type="InterPro" id="IPR016032">
    <property type="entry name" value="Sig_transdc_resp-reg_C-effctor"/>
</dbReference>
<keyword evidence="1" id="KW-0547">Nucleotide-binding</keyword>
<dbReference type="GO" id="GO:0004016">
    <property type="term" value="F:adenylate cyclase activity"/>
    <property type="evidence" value="ECO:0007669"/>
    <property type="project" value="TreeGrafter"/>
</dbReference>
<dbReference type="SUPFAM" id="SSF46894">
    <property type="entry name" value="C-terminal effector domain of the bipartite response regulators"/>
    <property type="match status" value="1"/>
</dbReference>
<dbReference type="CDD" id="cd06170">
    <property type="entry name" value="LuxR_C_like"/>
    <property type="match status" value="1"/>
</dbReference>
<dbReference type="Proteomes" id="UP000295431">
    <property type="component" value="Unassembled WGS sequence"/>
</dbReference>
<dbReference type="SMART" id="SM00421">
    <property type="entry name" value="HTH_LUXR"/>
    <property type="match status" value="1"/>
</dbReference>
<dbReference type="PANTHER" id="PTHR16305">
    <property type="entry name" value="TESTICULAR SOLUBLE ADENYLYL CYCLASE"/>
    <property type="match status" value="1"/>
</dbReference>
<evidence type="ECO:0000256" key="2">
    <source>
        <dbReference type="ARBA" id="ARBA00022840"/>
    </source>
</evidence>
<dbReference type="PROSITE" id="PS00622">
    <property type="entry name" value="HTH_LUXR_1"/>
    <property type="match status" value="1"/>
</dbReference>
<evidence type="ECO:0000259" key="4">
    <source>
        <dbReference type="PROSITE" id="PS50043"/>
    </source>
</evidence>
<dbReference type="SUPFAM" id="SSF48452">
    <property type="entry name" value="TPR-like"/>
    <property type="match status" value="1"/>
</dbReference>
<dbReference type="Pfam" id="PF00196">
    <property type="entry name" value="GerE"/>
    <property type="match status" value="1"/>
</dbReference>
<dbReference type="Gene3D" id="1.10.10.10">
    <property type="entry name" value="Winged helix-like DNA-binding domain superfamily/Winged helix DNA-binding domain"/>
    <property type="match status" value="1"/>
</dbReference>
<dbReference type="GO" id="GO:0006355">
    <property type="term" value="P:regulation of DNA-templated transcription"/>
    <property type="evidence" value="ECO:0007669"/>
    <property type="project" value="InterPro"/>
</dbReference>
<feature type="domain" description="HTH luxR-type" evidence="4">
    <location>
        <begin position="1344"/>
        <end position="1409"/>
    </location>
</feature>